<evidence type="ECO:0000313" key="2">
    <source>
        <dbReference type="EMBL" id="KAK7042834.1"/>
    </source>
</evidence>
<keyword evidence="3" id="KW-1185">Reference proteome</keyword>
<feature type="compositionally biased region" description="Polar residues" evidence="1">
    <location>
        <begin position="180"/>
        <end position="189"/>
    </location>
</feature>
<gene>
    <name evidence="2" type="ORF">R3P38DRAFT_3260759</name>
</gene>
<reference evidence="2 3" key="1">
    <citation type="journal article" date="2024" name="J Genomics">
        <title>Draft genome sequencing and assembly of Favolaschia claudopus CIRM-BRFM 2984 isolated from oak limbs.</title>
        <authorList>
            <person name="Navarro D."/>
            <person name="Drula E."/>
            <person name="Chaduli D."/>
            <person name="Cazenave R."/>
            <person name="Ahrendt S."/>
            <person name="Wang J."/>
            <person name="Lipzen A."/>
            <person name="Daum C."/>
            <person name="Barry K."/>
            <person name="Grigoriev I.V."/>
            <person name="Favel A."/>
            <person name="Rosso M.N."/>
            <person name="Martin F."/>
        </authorList>
    </citation>
    <scope>NUCLEOTIDE SEQUENCE [LARGE SCALE GENOMIC DNA]</scope>
    <source>
        <strain evidence="2 3">CIRM-BRFM 2984</strain>
    </source>
</reference>
<feature type="region of interest" description="Disordered" evidence="1">
    <location>
        <begin position="172"/>
        <end position="215"/>
    </location>
</feature>
<feature type="region of interest" description="Disordered" evidence="1">
    <location>
        <begin position="89"/>
        <end position="111"/>
    </location>
</feature>
<accession>A0AAW0CVN6</accession>
<organism evidence="2 3">
    <name type="scientific">Favolaschia claudopus</name>
    <dbReference type="NCBI Taxonomy" id="2862362"/>
    <lineage>
        <taxon>Eukaryota</taxon>
        <taxon>Fungi</taxon>
        <taxon>Dikarya</taxon>
        <taxon>Basidiomycota</taxon>
        <taxon>Agaricomycotina</taxon>
        <taxon>Agaricomycetes</taxon>
        <taxon>Agaricomycetidae</taxon>
        <taxon>Agaricales</taxon>
        <taxon>Marasmiineae</taxon>
        <taxon>Mycenaceae</taxon>
        <taxon>Favolaschia</taxon>
    </lineage>
</organism>
<proteinExistence type="predicted"/>
<evidence type="ECO:0000256" key="1">
    <source>
        <dbReference type="SAM" id="MobiDB-lite"/>
    </source>
</evidence>
<name>A0AAW0CVN6_9AGAR</name>
<dbReference type="EMBL" id="JAWWNJ010000013">
    <property type="protein sequence ID" value="KAK7042834.1"/>
    <property type="molecule type" value="Genomic_DNA"/>
</dbReference>
<protein>
    <submittedName>
        <fullName evidence="2">Uncharacterized protein</fullName>
    </submittedName>
</protein>
<dbReference type="Proteomes" id="UP001362999">
    <property type="component" value="Unassembled WGS sequence"/>
</dbReference>
<dbReference type="AlphaFoldDB" id="A0AAW0CVN6"/>
<comment type="caution">
    <text evidence="2">The sequence shown here is derived from an EMBL/GenBank/DDBJ whole genome shotgun (WGS) entry which is preliminary data.</text>
</comment>
<sequence length="215" mass="24464">MLMSDTDTSSYPAPVMSNSTTTRHQCHFHLRRHCFHRRRRRFHRRCYFQPHRRNLIIPRQDYCLPDPLLPDFQPLLTLGILLPSFPKSHNGGGADDGNGEESTGTGRGDRSRFKGEDDWFCDGVDGGDGKLVGCSLIHRRSDLFAVWTLPGSSELIKQINWTNKTQRLRRKRQVSAHLGPSNSDSTDAVESTDDDTVARRRRPPATNPPQQYAPD</sequence>
<evidence type="ECO:0000313" key="3">
    <source>
        <dbReference type="Proteomes" id="UP001362999"/>
    </source>
</evidence>